<dbReference type="RefSeq" id="XP_018141597.2">
    <property type="nucleotide sequence ID" value="XM_018293949.2"/>
</dbReference>
<accession>A0A179FH04</accession>
<organism evidence="1 2">
    <name type="scientific">Pochonia chlamydosporia 170</name>
    <dbReference type="NCBI Taxonomy" id="1380566"/>
    <lineage>
        <taxon>Eukaryota</taxon>
        <taxon>Fungi</taxon>
        <taxon>Dikarya</taxon>
        <taxon>Ascomycota</taxon>
        <taxon>Pezizomycotina</taxon>
        <taxon>Sordariomycetes</taxon>
        <taxon>Hypocreomycetidae</taxon>
        <taxon>Hypocreales</taxon>
        <taxon>Clavicipitaceae</taxon>
        <taxon>Pochonia</taxon>
    </lineage>
</organism>
<gene>
    <name evidence="1" type="ORF">VFPPC_16196</name>
</gene>
<dbReference type="AlphaFoldDB" id="A0A179FH04"/>
<sequence length="65" mass="7235">MISGWFHKRMMKPNRSNPAAKSLPPSRYFVKPMDSPKLNGQLCSNCADSAASDCSGYFARRPTIL</sequence>
<dbReference type="EMBL" id="LSBJ02000005">
    <property type="protein sequence ID" value="OAQ64283.2"/>
    <property type="molecule type" value="Genomic_DNA"/>
</dbReference>
<protein>
    <submittedName>
        <fullName evidence="1">Uncharacterized protein</fullName>
    </submittedName>
</protein>
<evidence type="ECO:0000313" key="1">
    <source>
        <dbReference type="EMBL" id="OAQ64283.2"/>
    </source>
</evidence>
<dbReference type="Proteomes" id="UP000078397">
    <property type="component" value="Unassembled WGS sequence"/>
</dbReference>
<keyword evidence="2" id="KW-1185">Reference proteome</keyword>
<name>A0A179FH04_METCM</name>
<dbReference type="GeneID" id="28857943"/>
<proteinExistence type="predicted"/>
<dbReference type="KEGG" id="pchm:VFPPC_16196"/>
<evidence type="ECO:0000313" key="2">
    <source>
        <dbReference type="Proteomes" id="UP000078397"/>
    </source>
</evidence>
<comment type="caution">
    <text evidence="1">The sequence shown here is derived from an EMBL/GenBank/DDBJ whole genome shotgun (WGS) entry which is preliminary data.</text>
</comment>
<reference evidence="1 2" key="1">
    <citation type="journal article" date="2016" name="PLoS Pathog.">
        <title>Biosynthesis of antibiotic leucinostatins in bio-control fungus Purpureocillium lilacinum and their inhibition on phytophthora revealed by genome mining.</title>
        <authorList>
            <person name="Wang G."/>
            <person name="Liu Z."/>
            <person name="Lin R."/>
            <person name="Li E."/>
            <person name="Mao Z."/>
            <person name="Ling J."/>
            <person name="Yang Y."/>
            <person name="Yin W.B."/>
            <person name="Xie B."/>
        </authorList>
    </citation>
    <scope>NUCLEOTIDE SEQUENCE [LARGE SCALE GENOMIC DNA]</scope>
    <source>
        <strain evidence="1">170</strain>
    </source>
</reference>